<keyword evidence="4" id="KW-1185">Reference proteome</keyword>
<proteinExistence type="inferred from homology"/>
<dbReference type="GO" id="GO:0047134">
    <property type="term" value="F:protein-disulfide reductase [NAD(P)H] activity"/>
    <property type="evidence" value="ECO:0007669"/>
    <property type="project" value="InterPro"/>
</dbReference>
<sequence length="127" mass="14345">MSPQITTQSPSELATTLKTQARLSSTPVYLVVYASLVDGRSWCGDCREAEKFVDAKFGAREGREEEDWVRVVFAGDRDEWRKADNPYRQAPFNVVALPTIIKVTGEKWEQLVEGDVYDQAKLDAFVV</sequence>
<dbReference type="GO" id="GO:0005829">
    <property type="term" value="C:cytosol"/>
    <property type="evidence" value="ECO:0007669"/>
    <property type="project" value="TreeGrafter"/>
</dbReference>
<name>A0AAQ3MDF9_9PEZI</name>
<dbReference type="InterPro" id="IPR010357">
    <property type="entry name" value="TXNDC17_dom"/>
</dbReference>
<dbReference type="PANTHER" id="PTHR12452:SF0">
    <property type="entry name" value="THIOREDOXIN DOMAIN-CONTAINING PROTEIN 17"/>
    <property type="match status" value="1"/>
</dbReference>
<accession>A0AAQ3MDF9</accession>
<evidence type="ECO:0000259" key="2">
    <source>
        <dbReference type="Pfam" id="PF06110"/>
    </source>
</evidence>
<dbReference type="InterPro" id="IPR036249">
    <property type="entry name" value="Thioredoxin-like_sf"/>
</dbReference>
<evidence type="ECO:0000313" key="3">
    <source>
        <dbReference type="EMBL" id="WPH03797.1"/>
    </source>
</evidence>
<gene>
    <name evidence="3" type="ORF">R9X50_00668000</name>
</gene>
<organism evidence="3 4">
    <name type="scientific">Acrodontium crateriforme</name>
    <dbReference type="NCBI Taxonomy" id="150365"/>
    <lineage>
        <taxon>Eukaryota</taxon>
        <taxon>Fungi</taxon>
        <taxon>Dikarya</taxon>
        <taxon>Ascomycota</taxon>
        <taxon>Pezizomycotina</taxon>
        <taxon>Dothideomycetes</taxon>
        <taxon>Dothideomycetidae</taxon>
        <taxon>Mycosphaerellales</taxon>
        <taxon>Teratosphaeriaceae</taxon>
        <taxon>Acrodontium</taxon>
    </lineage>
</organism>
<comment type="similarity">
    <text evidence="1">Belongs to the thioredoxin family.</text>
</comment>
<dbReference type="InterPro" id="IPR045108">
    <property type="entry name" value="TXNDC17-like"/>
</dbReference>
<dbReference type="Proteomes" id="UP001303373">
    <property type="component" value="Chromosome 11"/>
</dbReference>
<dbReference type="Pfam" id="PF06110">
    <property type="entry name" value="TXD17-like_Trx"/>
    <property type="match status" value="1"/>
</dbReference>
<dbReference type="AlphaFoldDB" id="A0AAQ3MDF9"/>
<dbReference type="Gene3D" id="3.40.30.10">
    <property type="entry name" value="Glutaredoxin"/>
    <property type="match status" value="1"/>
</dbReference>
<feature type="domain" description="Thioredoxin" evidence="2">
    <location>
        <begin position="13"/>
        <end position="120"/>
    </location>
</feature>
<evidence type="ECO:0000256" key="1">
    <source>
        <dbReference type="ARBA" id="ARBA00008987"/>
    </source>
</evidence>
<dbReference type="SUPFAM" id="SSF52833">
    <property type="entry name" value="Thioredoxin-like"/>
    <property type="match status" value="1"/>
</dbReference>
<protein>
    <submittedName>
        <fullName evidence="3">Thioredoxin-like protein</fullName>
    </submittedName>
</protein>
<reference evidence="3 4" key="1">
    <citation type="submission" date="2023-11" db="EMBL/GenBank/DDBJ databases">
        <title>An acidophilic fungus is an integral part of prey digestion in a carnivorous sundew plant.</title>
        <authorList>
            <person name="Tsai I.J."/>
        </authorList>
    </citation>
    <scope>NUCLEOTIDE SEQUENCE [LARGE SCALE GENOMIC DNA]</scope>
    <source>
        <strain evidence="3">169a</strain>
    </source>
</reference>
<dbReference type="PANTHER" id="PTHR12452">
    <property type="entry name" value="42-9-9 PROTEIN-RELATED"/>
    <property type="match status" value="1"/>
</dbReference>
<evidence type="ECO:0000313" key="4">
    <source>
        <dbReference type="Proteomes" id="UP001303373"/>
    </source>
</evidence>
<dbReference type="EMBL" id="CP138590">
    <property type="protein sequence ID" value="WPH03797.1"/>
    <property type="molecule type" value="Genomic_DNA"/>
</dbReference>